<proteinExistence type="predicted"/>
<name>A0A9Q3F860_9BASI</name>
<dbReference type="EMBL" id="AVOT02037313">
    <property type="protein sequence ID" value="MBW0531992.1"/>
    <property type="molecule type" value="Genomic_DNA"/>
</dbReference>
<feature type="compositionally biased region" description="Basic and acidic residues" evidence="1">
    <location>
        <begin position="1"/>
        <end position="25"/>
    </location>
</feature>
<dbReference type="Proteomes" id="UP000765509">
    <property type="component" value="Unassembled WGS sequence"/>
</dbReference>
<comment type="caution">
    <text evidence="2">The sequence shown here is derived from an EMBL/GenBank/DDBJ whole genome shotgun (WGS) entry which is preliminary data.</text>
</comment>
<evidence type="ECO:0000313" key="3">
    <source>
        <dbReference type="Proteomes" id="UP000765509"/>
    </source>
</evidence>
<evidence type="ECO:0000313" key="2">
    <source>
        <dbReference type="EMBL" id="MBW0531992.1"/>
    </source>
</evidence>
<sequence>MEPFDLSHEIVESSEDDGHKADSERNVLSAGDTINFDISEEDKRDDGNLKATGENQYSQARCTPDVYYGIINDFNKAQ</sequence>
<evidence type="ECO:0000256" key="1">
    <source>
        <dbReference type="SAM" id="MobiDB-lite"/>
    </source>
</evidence>
<feature type="region of interest" description="Disordered" evidence="1">
    <location>
        <begin position="1"/>
        <end position="57"/>
    </location>
</feature>
<reference evidence="2" key="1">
    <citation type="submission" date="2021-03" db="EMBL/GenBank/DDBJ databases">
        <title>Draft genome sequence of rust myrtle Austropuccinia psidii MF-1, a brazilian biotype.</title>
        <authorList>
            <person name="Quecine M.C."/>
            <person name="Pachon D.M.R."/>
            <person name="Bonatelli M.L."/>
            <person name="Correr F.H."/>
            <person name="Franceschini L.M."/>
            <person name="Leite T.F."/>
            <person name="Margarido G.R.A."/>
            <person name="Almeida C.A."/>
            <person name="Ferrarezi J.A."/>
            <person name="Labate C.A."/>
        </authorList>
    </citation>
    <scope>NUCLEOTIDE SEQUENCE</scope>
    <source>
        <strain evidence="2">MF-1</strain>
    </source>
</reference>
<protein>
    <submittedName>
        <fullName evidence="2">Uncharacterized protein</fullName>
    </submittedName>
</protein>
<keyword evidence="3" id="KW-1185">Reference proteome</keyword>
<organism evidence="2 3">
    <name type="scientific">Austropuccinia psidii MF-1</name>
    <dbReference type="NCBI Taxonomy" id="1389203"/>
    <lineage>
        <taxon>Eukaryota</taxon>
        <taxon>Fungi</taxon>
        <taxon>Dikarya</taxon>
        <taxon>Basidiomycota</taxon>
        <taxon>Pucciniomycotina</taxon>
        <taxon>Pucciniomycetes</taxon>
        <taxon>Pucciniales</taxon>
        <taxon>Sphaerophragmiaceae</taxon>
        <taxon>Austropuccinia</taxon>
    </lineage>
</organism>
<dbReference type="AlphaFoldDB" id="A0A9Q3F860"/>
<accession>A0A9Q3F860</accession>
<gene>
    <name evidence="2" type="ORF">O181_071707</name>
</gene>